<sequence>MPPDLPPTTLLLPAEIDALSQRLPLWTREAGDKAIKRHLHFVDFAAAFGFMSAVAQTAEAIDHHPEWSNVYNHVSIRLTTHDKGGLSDRDVALAEAIDAAATRFNAVYGG</sequence>
<evidence type="ECO:0000256" key="2">
    <source>
        <dbReference type="ARBA" id="ARBA00006472"/>
    </source>
</evidence>
<dbReference type="NCBIfam" id="NF002017">
    <property type="entry name" value="PRK00823.1-2"/>
    <property type="match status" value="1"/>
</dbReference>
<dbReference type="HAMAP" id="MF_00434">
    <property type="entry name" value="Pterin_4_alpha"/>
    <property type="match status" value="1"/>
</dbReference>
<evidence type="ECO:0000256" key="1">
    <source>
        <dbReference type="ARBA" id="ARBA00001554"/>
    </source>
</evidence>
<comment type="similarity">
    <text evidence="2 4">Belongs to the pterin-4-alpha-carbinolamine dehydratase family.</text>
</comment>
<dbReference type="EC" id="4.2.1.96" evidence="4"/>
<dbReference type="EMBL" id="CP002395">
    <property type="protein sequence ID" value="ADU12372.1"/>
    <property type="molecule type" value="Genomic_DNA"/>
</dbReference>
<keyword evidence="6" id="KW-1185">Reference proteome</keyword>
<dbReference type="KEGG" id="aex:Astex_0686"/>
<dbReference type="AlphaFoldDB" id="E8RRQ1"/>
<dbReference type="eggNOG" id="COG2154">
    <property type="taxonomic scope" value="Bacteria"/>
</dbReference>
<reference evidence="6" key="1">
    <citation type="submission" date="2010-12" db="EMBL/GenBank/DDBJ databases">
        <title>Complete sequence of chromosome 1 of Asticcacaulis excentricus CB 48.</title>
        <authorList>
            <consortium name="US DOE Joint Genome Institute"/>
            <person name="Lucas S."/>
            <person name="Copeland A."/>
            <person name="Lapidus A."/>
            <person name="Cheng J.-F."/>
            <person name="Bruce D."/>
            <person name="Goodwin L."/>
            <person name="Pitluck S."/>
            <person name="Teshima H."/>
            <person name="Davenport K."/>
            <person name="Detter J.C."/>
            <person name="Han C."/>
            <person name="Tapia R."/>
            <person name="Land M."/>
            <person name="Hauser L."/>
            <person name="Jeffries C."/>
            <person name="Kyrpides N."/>
            <person name="Ivanova N."/>
            <person name="Ovchinnikova G."/>
            <person name="Brun Y.V."/>
            <person name="Woyke T."/>
        </authorList>
    </citation>
    <scope>NUCLEOTIDE SEQUENCE [LARGE SCALE GENOMIC DNA]</scope>
    <source>
        <strain evidence="6">ATCC 15261 / DSM 4724 / KCTC 12464 / NCIMB 9791 / VKM B-1370 / CB 48</strain>
    </source>
</reference>
<dbReference type="Gene3D" id="3.30.1360.20">
    <property type="entry name" value="Transcriptional coactivator/pterin dehydratase"/>
    <property type="match status" value="1"/>
</dbReference>
<evidence type="ECO:0000256" key="4">
    <source>
        <dbReference type="HAMAP-Rule" id="MF_00434"/>
    </source>
</evidence>
<evidence type="ECO:0000313" key="5">
    <source>
        <dbReference type="EMBL" id="ADU12372.1"/>
    </source>
</evidence>
<evidence type="ECO:0000313" key="6">
    <source>
        <dbReference type="Proteomes" id="UP000001492"/>
    </source>
</evidence>
<dbReference type="PANTHER" id="PTHR12599">
    <property type="entry name" value="PTERIN-4-ALPHA-CARBINOLAMINE DEHYDRATASE"/>
    <property type="match status" value="1"/>
</dbReference>
<accession>E8RRQ1</accession>
<dbReference type="STRING" id="573065.Astex_0686"/>
<keyword evidence="3 4" id="KW-0456">Lyase</keyword>
<evidence type="ECO:0000256" key="3">
    <source>
        <dbReference type="ARBA" id="ARBA00023239"/>
    </source>
</evidence>
<proteinExistence type="inferred from homology"/>
<dbReference type="InterPro" id="IPR001533">
    <property type="entry name" value="Pterin_deHydtase"/>
</dbReference>
<dbReference type="GO" id="GO:0006729">
    <property type="term" value="P:tetrahydrobiopterin biosynthetic process"/>
    <property type="evidence" value="ECO:0007669"/>
    <property type="project" value="InterPro"/>
</dbReference>
<comment type="catalytic activity">
    <reaction evidence="1 4">
        <text>(4aS,6R)-4a-hydroxy-L-erythro-5,6,7,8-tetrahydrobiopterin = (6R)-L-erythro-6,7-dihydrobiopterin + H2O</text>
        <dbReference type="Rhea" id="RHEA:11920"/>
        <dbReference type="ChEBI" id="CHEBI:15377"/>
        <dbReference type="ChEBI" id="CHEBI:15642"/>
        <dbReference type="ChEBI" id="CHEBI:43120"/>
        <dbReference type="EC" id="4.2.1.96"/>
    </reaction>
</comment>
<dbReference type="InterPro" id="IPR036428">
    <property type="entry name" value="PCD_sf"/>
</dbReference>
<gene>
    <name evidence="5" type="ordered locus">Astex_0686</name>
</gene>
<dbReference type="OrthoDB" id="9794987at2"/>
<dbReference type="NCBIfam" id="NF002018">
    <property type="entry name" value="PRK00823.1-3"/>
    <property type="match status" value="1"/>
</dbReference>
<dbReference type="RefSeq" id="WP_013478206.1">
    <property type="nucleotide sequence ID" value="NC_014816.1"/>
</dbReference>
<protein>
    <recommendedName>
        <fullName evidence="4">Putative pterin-4-alpha-carbinolamine dehydratase</fullName>
        <shortName evidence="4">PHS</shortName>
        <ecNumber evidence="4">4.2.1.96</ecNumber>
    </recommendedName>
    <alternativeName>
        <fullName evidence="4">4-alpha-hydroxy-tetrahydropterin dehydratase</fullName>
    </alternativeName>
    <alternativeName>
        <fullName evidence="4">Pterin carbinolamine dehydratase</fullName>
        <shortName evidence="4">PCD</shortName>
    </alternativeName>
</protein>
<dbReference type="Pfam" id="PF01329">
    <property type="entry name" value="Pterin_4a"/>
    <property type="match status" value="1"/>
</dbReference>
<organism evidence="5 6">
    <name type="scientific">Asticcacaulis excentricus (strain ATCC 15261 / DSM 4724 / KCTC 12464 / NCIMB 9791 / VKM B-1370 / CB 48)</name>
    <dbReference type="NCBI Taxonomy" id="573065"/>
    <lineage>
        <taxon>Bacteria</taxon>
        <taxon>Pseudomonadati</taxon>
        <taxon>Pseudomonadota</taxon>
        <taxon>Alphaproteobacteria</taxon>
        <taxon>Caulobacterales</taxon>
        <taxon>Caulobacteraceae</taxon>
        <taxon>Asticcacaulis</taxon>
    </lineage>
</organism>
<dbReference type="Proteomes" id="UP000001492">
    <property type="component" value="Chromosome 1"/>
</dbReference>
<dbReference type="HOGENOM" id="CLU_081974_3_2_5"/>
<dbReference type="GO" id="GO:0008124">
    <property type="term" value="F:4-alpha-hydroxytetrahydrobiopterin dehydratase activity"/>
    <property type="evidence" value="ECO:0007669"/>
    <property type="project" value="UniProtKB-UniRule"/>
</dbReference>
<dbReference type="SUPFAM" id="SSF55248">
    <property type="entry name" value="PCD-like"/>
    <property type="match status" value="1"/>
</dbReference>
<dbReference type="PANTHER" id="PTHR12599:SF0">
    <property type="entry name" value="PTERIN-4-ALPHA-CARBINOLAMINE DEHYDRATASE"/>
    <property type="match status" value="1"/>
</dbReference>
<name>E8RRQ1_ASTEC</name>